<gene>
    <name evidence="1" type="ORF">D6201_09010</name>
</gene>
<protein>
    <submittedName>
        <fullName evidence="1">Uncharacterized protein</fullName>
    </submittedName>
</protein>
<comment type="caution">
    <text evidence="1">The sequence shown here is derived from an EMBL/GenBank/DDBJ whole genome shotgun (WGS) entry which is preliminary data.</text>
</comment>
<dbReference type="EMBL" id="RAHX01000001">
    <property type="protein sequence ID" value="RJY09479.1"/>
    <property type="molecule type" value="Genomic_DNA"/>
</dbReference>
<organism evidence="1 2">
    <name type="scientific">Aurantiacibacter aquimixticola</name>
    <dbReference type="NCBI Taxonomy" id="1958945"/>
    <lineage>
        <taxon>Bacteria</taxon>
        <taxon>Pseudomonadati</taxon>
        <taxon>Pseudomonadota</taxon>
        <taxon>Alphaproteobacteria</taxon>
        <taxon>Sphingomonadales</taxon>
        <taxon>Erythrobacteraceae</taxon>
        <taxon>Aurantiacibacter</taxon>
    </lineage>
</organism>
<dbReference type="Proteomes" id="UP000285232">
    <property type="component" value="Unassembled WGS sequence"/>
</dbReference>
<evidence type="ECO:0000313" key="2">
    <source>
        <dbReference type="Proteomes" id="UP000285232"/>
    </source>
</evidence>
<dbReference type="AlphaFoldDB" id="A0A419RUM1"/>
<name>A0A419RUM1_9SPHN</name>
<proteinExistence type="predicted"/>
<evidence type="ECO:0000313" key="1">
    <source>
        <dbReference type="EMBL" id="RJY09479.1"/>
    </source>
</evidence>
<reference evidence="1 2" key="1">
    <citation type="journal article" date="2017" name="Int. J. Syst. Evol. Microbiol.">
        <title>Erythrobacter aquimixticola sp. nov., isolated from the junction between the ocean and a freshwater spring.</title>
        <authorList>
            <person name="Park S."/>
            <person name="Jung Y.T."/>
            <person name="Choi S.J."/>
            <person name="Yoon J.H."/>
        </authorList>
    </citation>
    <scope>NUCLEOTIDE SEQUENCE [LARGE SCALE GENOMIC DNA]</scope>
    <source>
        <strain evidence="1 2">JSSK-14</strain>
    </source>
</reference>
<sequence>MLWAMKDAAKTVKGALVAMGAIALSACITSEPARVTFGPKMPIVDAADTSLPIRYDLRIPDRDAAYRTSIFEQLYAGLGREDLTAATSDEYRPASCAPHPSNVSGEQAVLDAIVDAAENARIVIVNESHVVSRHRNFTAELAARLEPLGFTHFAAETFSNPTDGVPPVLESVGLPYPRDVDGHYSSEPAFGRLLRTVKRLGYIPVPYEDNVQRDRSAPVAQQIAWREAFQAQALADALAEAGPDARMLVHVGYSHARETPIGFSDGREDLWMAARLRDLTGIDPLTISQYQCREESGPIRLAGNGPDAPEGAFDFVIAHPVTRFEGQRPTWRAEAGDLRVSVPAPLIPTQGAHVVEARLSGEPEAAVPMDRVLIFPGETVDLLLPAGNYELRAVQAMMD</sequence>
<accession>A0A419RUM1</accession>
<keyword evidence="2" id="KW-1185">Reference proteome</keyword>
<dbReference type="PROSITE" id="PS51257">
    <property type="entry name" value="PROKAR_LIPOPROTEIN"/>
    <property type="match status" value="1"/>
</dbReference>